<dbReference type="EMBL" id="JASCZI010151047">
    <property type="protein sequence ID" value="MED6167802.1"/>
    <property type="molecule type" value="Genomic_DNA"/>
</dbReference>
<keyword evidence="1" id="KW-0812">Transmembrane</keyword>
<name>A0ABU6V4H1_9FABA</name>
<keyword evidence="1" id="KW-0472">Membrane</keyword>
<proteinExistence type="predicted"/>
<protein>
    <submittedName>
        <fullName evidence="2">Uncharacterized protein</fullName>
    </submittedName>
</protein>
<keyword evidence="3" id="KW-1185">Reference proteome</keyword>
<dbReference type="Proteomes" id="UP001341840">
    <property type="component" value="Unassembled WGS sequence"/>
</dbReference>
<evidence type="ECO:0000313" key="2">
    <source>
        <dbReference type="EMBL" id="MED6167802.1"/>
    </source>
</evidence>
<keyword evidence="1" id="KW-1133">Transmembrane helix</keyword>
<feature type="transmembrane region" description="Helical" evidence="1">
    <location>
        <begin position="71"/>
        <end position="96"/>
    </location>
</feature>
<organism evidence="2 3">
    <name type="scientific">Stylosanthes scabra</name>
    <dbReference type="NCBI Taxonomy" id="79078"/>
    <lineage>
        <taxon>Eukaryota</taxon>
        <taxon>Viridiplantae</taxon>
        <taxon>Streptophyta</taxon>
        <taxon>Embryophyta</taxon>
        <taxon>Tracheophyta</taxon>
        <taxon>Spermatophyta</taxon>
        <taxon>Magnoliopsida</taxon>
        <taxon>eudicotyledons</taxon>
        <taxon>Gunneridae</taxon>
        <taxon>Pentapetalae</taxon>
        <taxon>rosids</taxon>
        <taxon>fabids</taxon>
        <taxon>Fabales</taxon>
        <taxon>Fabaceae</taxon>
        <taxon>Papilionoideae</taxon>
        <taxon>50 kb inversion clade</taxon>
        <taxon>dalbergioids sensu lato</taxon>
        <taxon>Dalbergieae</taxon>
        <taxon>Pterocarpus clade</taxon>
        <taxon>Stylosanthes</taxon>
    </lineage>
</organism>
<evidence type="ECO:0000256" key="1">
    <source>
        <dbReference type="SAM" id="Phobius"/>
    </source>
</evidence>
<sequence>MGVGQTWPKPPQLKSKIFFKKKPQLLPAAGATLLFSVLPFRLLLFLCLPIPPESPSLALLLRSPISGHISTRLSALFSGHISALLFAPSLPTFFAVNLASHQSQC</sequence>
<comment type="caution">
    <text evidence="2">The sequence shown here is derived from an EMBL/GenBank/DDBJ whole genome shotgun (WGS) entry which is preliminary data.</text>
</comment>
<feature type="transmembrane region" description="Helical" evidence="1">
    <location>
        <begin position="25"/>
        <end position="51"/>
    </location>
</feature>
<gene>
    <name evidence="2" type="ORF">PIB30_006082</name>
</gene>
<accession>A0ABU6V4H1</accession>
<evidence type="ECO:0000313" key="3">
    <source>
        <dbReference type="Proteomes" id="UP001341840"/>
    </source>
</evidence>
<reference evidence="2 3" key="1">
    <citation type="journal article" date="2023" name="Plants (Basel)">
        <title>Bridging the Gap: Combining Genomics and Transcriptomics Approaches to Understand Stylosanthes scabra, an Orphan Legume from the Brazilian Caatinga.</title>
        <authorList>
            <person name="Ferreira-Neto J.R.C."/>
            <person name="da Silva M.D."/>
            <person name="Binneck E."/>
            <person name="de Melo N.F."/>
            <person name="da Silva R.H."/>
            <person name="de Melo A.L.T.M."/>
            <person name="Pandolfi V."/>
            <person name="Bustamante F.O."/>
            <person name="Brasileiro-Vidal A.C."/>
            <person name="Benko-Iseppon A.M."/>
        </authorList>
    </citation>
    <scope>NUCLEOTIDE SEQUENCE [LARGE SCALE GENOMIC DNA]</scope>
    <source>
        <tissue evidence="2">Leaves</tissue>
    </source>
</reference>